<reference evidence="2" key="1">
    <citation type="submission" date="2023-03" db="UniProtKB">
        <authorList>
            <consortium name="EnsemblPlants"/>
        </authorList>
    </citation>
    <scope>IDENTIFICATION</scope>
</reference>
<evidence type="ECO:0000256" key="1">
    <source>
        <dbReference type="SAM" id="MobiDB-lite"/>
    </source>
</evidence>
<accession>A0A9I9CY89</accession>
<protein>
    <submittedName>
        <fullName evidence="2">Uncharacterized protein</fullName>
    </submittedName>
</protein>
<organism evidence="2">
    <name type="scientific">Cucumis melo</name>
    <name type="common">Muskmelon</name>
    <dbReference type="NCBI Taxonomy" id="3656"/>
    <lineage>
        <taxon>Eukaryota</taxon>
        <taxon>Viridiplantae</taxon>
        <taxon>Streptophyta</taxon>
        <taxon>Embryophyta</taxon>
        <taxon>Tracheophyta</taxon>
        <taxon>Spermatophyta</taxon>
        <taxon>Magnoliopsida</taxon>
        <taxon>eudicotyledons</taxon>
        <taxon>Gunneridae</taxon>
        <taxon>Pentapetalae</taxon>
        <taxon>rosids</taxon>
        <taxon>fabids</taxon>
        <taxon>Cucurbitales</taxon>
        <taxon>Cucurbitaceae</taxon>
        <taxon>Benincaseae</taxon>
        <taxon>Cucumis</taxon>
    </lineage>
</organism>
<dbReference type="AlphaFoldDB" id="A0A9I9CY89"/>
<proteinExistence type="predicted"/>
<name>A0A9I9CY89_CUCME</name>
<dbReference type="Gramene" id="MELO3C010105.2.1">
    <property type="protein sequence ID" value="MELO3C010105.2.1"/>
    <property type="gene ID" value="MELO3C010105.2"/>
</dbReference>
<feature type="compositionally biased region" description="Polar residues" evidence="1">
    <location>
        <begin position="20"/>
        <end position="36"/>
    </location>
</feature>
<dbReference type="EnsemblPlants" id="MELO3C010105.2.1">
    <property type="protein sequence ID" value="MELO3C010105.2.1"/>
    <property type="gene ID" value="MELO3C010105.2"/>
</dbReference>
<feature type="region of interest" description="Disordered" evidence="1">
    <location>
        <begin position="20"/>
        <end position="54"/>
    </location>
</feature>
<evidence type="ECO:0000313" key="2">
    <source>
        <dbReference type="EnsemblPlants" id="MELO3C010105.2.1"/>
    </source>
</evidence>
<sequence>MSGKQAHIEAFMKYQATVAKTSPSNEEAKETPSNGLVWSREGKKGHSRWWSSME</sequence>